<organism evidence="3 4">
    <name type="scientific">Ananas comosus</name>
    <name type="common">Pineapple</name>
    <name type="synonym">Ananas ananas</name>
    <dbReference type="NCBI Taxonomy" id="4615"/>
    <lineage>
        <taxon>Eukaryota</taxon>
        <taxon>Viridiplantae</taxon>
        <taxon>Streptophyta</taxon>
        <taxon>Embryophyta</taxon>
        <taxon>Tracheophyta</taxon>
        <taxon>Spermatophyta</taxon>
        <taxon>Magnoliopsida</taxon>
        <taxon>Liliopsida</taxon>
        <taxon>Poales</taxon>
        <taxon>Bromeliaceae</taxon>
        <taxon>Bromelioideae</taxon>
        <taxon>Ananas</taxon>
    </lineage>
</organism>
<dbReference type="FunFam" id="3.40.50.2000:FF:000019">
    <property type="entry name" value="Glycosyltransferase"/>
    <property type="match status" value="2"/>
</dbReference>
<dbReference type="CDD" id="cd03784">
    <property type="entry name" value="GT1_Gtf-like"/>
    <property type="match status" value="2"/>
</dbReference>
<accession>A0A199W8B8</accession>
<dbReference type="Proteomes" id="UP000092600">
    <property type="component" value="Unassembled WGS sequence"/>
</dbReference>
<proteinExistence type="inferred from homology"/>
<comment type="caution">
    <text evidence="3">The sequence shown here is derived from an EMBL/GenBank/DDBJ whole genome shotgun (WGS) entry which is preliminary data.</text>
</comment>
<name>A0A199W8B8_ANACO</name>
<evidence type="ECO:0000256" key="1">
    <source>
        <dbReference type="ARBA" id="ARBA00009995"/>
    </source>
</evidence>
<comment type="similarity">
    <text evidence="1">Belongs to the UDP-glycosyltransferase family.</text>
</comment>
<evidence type="ECO:0000256" key="2">
    <source>
        <dbReference type="ARBA" id="ARBA00022679"/>
    </source>
</evidence>
<dbReference type="InterPro" id="IPR035595">
    <property type="entry name" value="UDP_glycos_trans_CS"/>
</dbReference>
<evidence type="ECO:0000313" key="3">
    <source>
        <dbReference type="EMBL" id="OAY85486.1"/>
    </source>
</evidence>
<dbReference type="Pfam" id="PF00201">
    <property type="entry name" value="UDPGT"/>
    <property type="match status" value="2"/>
</dbReference>
<dbReference type="GO" id="GO:0080043">
    <property type="term" value="F:quercetin 3-O-glucosyltransferase activity"/>
    <property type="evidence" value="ECO:0007669"/>
    <property type="project" value="TreeGrafter"/>
</dbReference>
<dbReference type="EMBL" id="LSRQ01000088">
    <property type="protein sequence ID" value="OAY85486.1"/>
    <property type="molecule type" value="Genomic_DNA"/>
</dbReference>
<gene>
    <name evidence="3" type="ORF">ACMD2_04110</name>
</gene>
<dbReference type="PROSITE" id="PS00375">
    <property type="entry name" value="UDPGT"/>
    <property type="match status" value="2"/>
</dbReference>
<dbReference type="AlphaFoldDB" id="A0A199W8B8"/>
<dbReference type="InterPro" id="IPR002213">
    <property type="entry name" value="UDP_glucos_trans"/>
</dbReference>
<dbReference type="PANTHER" id="PTHR11926">
    <property type="entry name" value="GLUCOSYL/GLUCURONOSYL TRANSFERASES"/>
    <property type="match status" value="1"/>
</dbReference>
<dbReference type="SUPFAM" id="SSF53756">
    <property type="entry name" value="UDP-Glycosyltransferase/glycogen phosphorylase"/>
    <property type="match status" value="2"/>
</dbReference>
<sequence length="964" mass="106619">MEAKQQQQQQQQQQQHFLVVAYPNQGLINPARVLAERLAASSCAVTFSTAISAHRRMFPSLPSPDHPVHLAGISFAPYSDGFDAGFRWFVDDLAELNARVAELGPRTLGAVLDSLAARGRPVTRVVYTMALPWVADVARSRGLPAALFWVQPAAVLALYYHYNSSSAHYDRLIAESSAAATVEFPGLPGFEIRELPSVLTNTSDETSRVILQILREAFDTLESESKEKTTPPPTKVLVNTFEALEREALETVRGRCGIDAVAVGPLIKGGAGGDLFEAAEERRYMEWLDAQAEGSVVYVSFGSLAVMKGRQMEEMRAGLRLLGRPYLWVVRRNNREEGERVGLKWDEEEEEQESAGGMGMVVEWCEQVKVLSHRAVGCFVTHCGWNSTLEGVACGVPAVAAPQIVEQHTNAALLEKRFGTGVRAEMDAEGVLLRDELRRCVDFVMRDEGIRARAEMWREKAREAVEQGGSSDRELRRFVEEAKQQQQQHFLVVAHPNQGLINPARVLAERLTASSCGVTFSTAVSAHRRMFPSLPSPDHPVHLAGISFVPYSDGFDAGFRLFVDDFAELYARAAELGPRTLGAVLDSLAARGRPVTRVVYTMAVPWVADVARRRGLPAALFWVQPAAVLALHYHYNRSSDHYDRLIAESSAAATVEFPGLPGFEIRDLPSVLTNTSDETSRVILQILREAFETLESESKESTTPPPRTKVLVNTFEALEREALETVRGRCGIDAVAVGPLIKGGAGGDLFEAAEERRYMEWLDAQAERSVVYVSFGSLAVMKGRQMEEMRAGLRLLGRPYLWVVRRNNREEGERVGLEWDEEEEEEESAGGGMGMVVEWCEQVKVLSHRAVGCFVTHCGWNSTLEGVACGVPAVAAPQMAEQQTNAALLEKRFGTGVRAETDAEGVLLRDEFRRCVDFVMRDEGIRARAQMWREKAREAVEEGGSSDRALRLFVETDSKISPSI</sequence>
<protein>
    <submittedName>
        <fullName evidence="3">Crocetin glucosyltransferase, chloroplastic</fullName>
    </submittedName>
</protein>
<evidence type="ECO:0000313" key="4">
    <source>
        <dbReference type="Proteomes" id="UP000092600"/>
    </source>
</evidence>
<dbReference type="PANTHER" id="PTHR11926:SF1534">
    <property type="entry name" value="GLYCOSYLTRANSFERASE"/>
    <property type="match status" value="1"/>
</dbReference>
<keyword evidence="2 3" id="KW-0808">Transferase</keyword>
<reference evidence="3 4" key="1">
    <citation type="journal article" date="2016" name="DNA Res.">
        <title>The draft genome of MD-2 pineapple using hybrid error correction of long reads.</title>
        <authorList>
            <person name="Redwan R.M."/>
            <person name="Saidin A."/>
            <person name="Kumar S.V."/>
        </authorList>
    </citation>
    <scope>NUCLEOTIDE SEQUENCE [LARGE SCALE GENOMIC DNA]</scope>
    <source>
        <strain evidence="4">cv. MD2</strain>
        <tissue evidence="3">Leaf</tissue>
    </source>
</reference>
<dbReference type="Gene3D" id="3.40.50.2000">
    <property type="entry name" value="Glycogen Phosphorylase B"/>
    <property type="match status" value="4"/>
</dbReference>
<dbReference type="GO" id="GO:0080044">
    <property type="term" value="F:quercetin 7-O-glucosyltransferase activity"/>
    <property type="evidence" value="ECO:0007669"/>
    <property type="project" value="TreeGrafter"/>
</dbReference>